<dbReference type="OrthoDB" id="5918848at2"/>
<dbReference type="EMBL" id="QGHC01000001">
    <property type="protein sequence ID" value="PWK92705.1"/>
    <property type="molecule type" value="Genomic_DNA"/>
</dbReference>
<reference evidence="1 2" key="1">
    <citation type="submission" date="2018-05" db="EMBL/GenBank/DDBJ databases">
        <title>Genomic Encyclopedia of Type Strains, Phase IV (KMG-IV): sequencing the most valuable type-strain genomes for metagenomic binning, comparative biology and taxonomic classification.</title>
        <authorList>
            <person name="Goeker M."/>
        </authorList>
    </citation>
    <scope>NUCLEOTIDE SEQUENCE [LARGE SCALE GENOMIC DNA]</scope>
    <source>
        <strain evidence="1 2">DSM 14263</strain>
    </source>
</reference>
<keyword evidence="2" id="KW-1185">Reference proteome</keyword>
<evidence type="ECO:0000313" key="2">
    <source>
        <dbReference type="Proteomes" id="UP000245812"/>
    </source>
</evidence>
<name>A0A316IZK4_9GAMM</name>
<protein>
    <submittedName>
        <fullName evidence="1">Uncharacterized protein</fullName>
    </submittedName>
</protein>
<gene>
    <name evidence="1" type="ORF">C7456_10137</name>
</gene>
<comment type="caution">
    <text evidence="1">The sequence shown here is derived from an EMBL/GenBank/DDBJ whole genome shotgun (WGS) entry which is preliminary data.</text>
</comment>
<proteinExistence type="predicted"/>
<sequence>MLAAGLAVTACHRESAPTVDAAARQRAQDELAQPAWLRGHLPAATVAYLRLPSPWGVLGAVPGGRPLDPALAGAQHLKAVAQIREALGKDELLADAGVASWLLPLLDDLRSPVELALVDPLGTPSPGSQALLTLRLKQDGLAAFNARFGGGDTMSRLAAPLDAHGDGRLANGLPLHFDAASRACRTP</sequence>
<dbReference type="AlphaFoldDB" id="A0A316IZK4"/>
<accession>A0A316IZK4</accession>
<evidence type="ECO:0000313" key="1">
    <source>
        <dbReference type="EMBL" id="PWK92705.1"/>
    </source>
</evidence>
<organism evidence="1 2">
    <name type="scientific">Fulvimonas soli</name>
    <dbReference type="NCBI Taxonomy" id="155197"/>
    <lineage>
        <taxon>Bacteria</taxon>
        <taxon>Pseudomonadati</taxon>
        <taxon>Pseudomonadota</taxon>
        <taxon>Gammaproteobacteria</taxon>
        <taxon>Lysobacterales</taxon>
        <taxon>Rhodanobacteraceae</taxon>
        <taxon>Fulvimonas</taxon>
    </lineage>
</organism>
<dbReference type="RefSeq" id="WP_109721765.1">
    <property type="nucleotide sequence ID" value="NZ_MSZV01000017.1"/>
</dbReference>
<dbReference type="Proteomes" id="UP000245812">
    <property type="component" value="Unassembled WGS sequence"/>
</dbReference>